<dbReference type="EMBL" id="BAAAWD010000014">
    <property type="protein sequence ID" value="GAA3019750.1"/>
    <property type="molecule type" value="Genomic_DNA"/>
</dbReference>
<organism evidence="2 3">
    <name type="scientific">Streptosporangium longisporum</name>
    <dbReference type="NCBI Taxonomy" id="46187"/>
    <lineage>
        <taxon>Bacteria</taxon>
        <taxon>Bacillati</taxon>
        <taxon>Actinomycetota</taxon>
        <taxon>Actinomycetes</taxon>
        <taxon>Streptosporangiales</taxon>
        <taxon>Streptosporangiaceae</taxon>
        <taxon>Streptosporangium</taxon>
    </lineage>
</organism>
<comment type="caution">
    <text evidence="2">The sequence shown here is derived from an EMBL/GenBank/DDBJ whole genome shotgun (WGS) entry which is preliminary data.</text>
</comment>
<dbReference type="Proteomes" id="UP001499930">
    <property type="component" value="Unassembled WGS sequence"/>
</dbReference>
<accession>A0ABN3YAS5</accession>
<gene>
    <name evidence="2" type="ORF">GCM10017559_50010</name>
</gene>
<dbReference type="InterPro" id="IPR052909">
    <property type="entry name" value="Transposase_6_like"/>
</dbReference>
<feature type="region of interest" description="Disordered" evidence="1">
    <location>
        <begin position="81"/>
        <end position="116"/>
    </location>
</feature>
<evidence type="ECO:0008006" key="4">
    <source>
        <dbReference type="Google" id="ProtNLM"/>
    </source>
</evidence>
<dbReference type="PANTHER" id="PTHR46637">
    <property type="entry name" value="TIS1421-TRANSPOSASE PROTEIN A"/>
    <property type="match status" value="1"/>
</dbReference>
<proteinExistence type="predicted"/>
<keyword evidence="3" id="KW-1185">Reference proteome</keyword>
<protein>
    <recommendedName>
        <fullName evidence="4">Transposase</fullName>
    </recommendedName>
</protein>
<evidence type="ECO:0000256" key="1">
    <source>
        <dbReference type="SAM" id="MobiDB-lite"/>
    </source>
</evidence>
<dbReference type="PANTHER" id="PTHR46637:SF1">
    <property type="entry name" value="BLL5188 PROTEIN"/>
    <property type="match status" value="1"/>
</dbReference>
<sequence>MPQEFGAWSTVHNRFRQWRDAGVFEALLEGLIAEAAKRGAVDLSLVGVDSTTARAHHDAAGMHLGEDVLGVLEKAAAEEEWARSKGAVSKNKTDRTPRSIPSGRSDDVSGVGGNSG</sequence>
<evidence type="ECO:0000313" key="2">
    <source>
        <dbReference type="EMBL" id="GAA3019750.1"/>
    </source>
</evidence>
<evidence type="ECO:0000313" key="3">
    <source>
        <dbReference type="Proteomes" id="UP001499930"/>
    </source>
</evidence>
<name>A0ABN3YAS5_9ACTN</name>
<reference evidence="2 3" key="1">
    <citation type="journal article" date="2019" name="Int. J. Syst. Evol. Microbiol.">
        <title>The Global Catalogue of Microorganisms (GCM) 10K type strain sequencing project: providing services to taxonomists for standard genome sequencing and annotation.</title>
        <authorList>
            <consortium name="The Broad Institute Genomics Platform"/>
            <consortium name="The Broad Institute Genome Sequencing Center for Infectious Disease"/>
            <person name="Wu L."/>
            <person name="Ma J."/>
        </authorList>
    </citation>
    <scope>NUCLEOTIDE SEQUENCE [LARGE SCALE GENOMIC DNA]</scope>
    <source>
        <strain evidence="2 3">JCM 3106</strain>
    </source>
</reference>